<protein>
    <submittedName>
        <fullName evidence="4">DUF4179 domain-containing protein</fullName>
    </submittedName>
</protein>
<name>A0ABW0LZA8_9BACL</name>
<organism evidence="4 5">
    <name type="scientific">Cohnella suwonensis</name>
    <dbReference type="NCBI Taxonomy" id="696072"/>
    <lineage>
        <taxon>Bacteria</taxon>
        <taxon>Bacillati</taxon>
        <taxon>Bacillota</taxon>
        <taxon>Bacilli</taxon>
        <taxon>Bacillales</taxon>
        <taxon>Paenibacillaceae</taxon>
        <taxon>Cohnella</taxon>
    </lineage>
</organism>
<feature type="domain" description="DUF5643" evidence="3">
    <location>
        <begin position="245"/>
        <end position="354"/>
    </location>
</feature>
<dbReference type="RefSeq" id="WP_209746257.1">
    <property type="nucleotide sequence ID" value="NZ_JBHSMH010000090.1"/>
</dbReference>
<gene>
    <name evidence="4" type="ORF">ACFPPD_21195</name>
</gene>
<keyword evidence="1" id="KW-0472">Membrane</keyword>
<keyword evidence="1" id="KW-0812">Transmembrane</keyword>
<dbReference type="Pfam" id="PF18705">
    <property type="entry name" value="DUF5643"/>
    <property type="match status" value="1"/>
</dbReference>
<evidence type="ECO:0000259" key="2">
    <source>
        <dbReference type="Pfam" id="PF13786"/>
    </source>
</evidence>
<sequence>METRIRQAKPTYIYADPERTAEAVMARLRELHSSGRVQPVRRRVRRAGLITASAVVAGLCILGSGFVNPAMANALNNLPLVGSLFEQAGDTGLKTAAEQGLTAKVNASQTHDGVTFKISEMMYDGTRMSMVLTRETNDGDNPPLKEWSDVTTKETIATWKNQGKEASNIELRANGKKLNVTTALASDILHNNSSILTVQPYVAETHTTSFDLPDSFNLEVVIRDATIGRYFTLSFPVEKTTSQTIVLASAETKSYNGLVMRIKKLELTEATSQLEVYLTGKAEAELEELGDSLMYDIQNERGESADIMGGSGSAGADLGNYVNTIEFTPFPSLPKTVTVKPFLWKGTDKEYIPELAFTLPVNK</sequence>
<feature type="domain" description="DUF4179" evidence="2">
    <location>
        <begin position="49"/>
        <end position="133"/>
    </location>
</feature>
<dbReference type="EMBL" id="JBHSMH010000090">
    <property type="protein sequence ID" value="MFC5471208.1"/>
    <property type="molecule type" value="Genomic_DNA"/>
</dbReference>
<keyword evidence="5" id="KW-1185">Reference proteome</keyword>
<dbReference type="Gene3D" id="2.60.40.1630">
    <property type="entry name" value="bacillus anthracis domain"/>
    <property type="match status" value="1"/>
</dbReference>
<dbReference type="Pfam" id="PF13786">
    <property type="entry name" value="DUF4179"/>
    <property type="match status" value="1"/>
</dbReference>
<proteinExistence type="predicted"/>
<keyword evidence="1" id="KW-1133">Transmembrane helix</keyword>
<evidence type="ECO:0000313" key="5">
    <source>
        <dbReference type="Proteomes" id="UP001596105"/>
    </source>
</evidence>
<accession>A0ABW0LZA8</accession>
<comment type="caution">
    <text evidence="4">The sequence shown here is derived from an EMBL/GenBank/DDBJ whole genome shotgun (WGS) entry which is preliminary data.</text>
</comment>
<feature type="transmembrane region" description="Helical" evidence="1">
    <location>
        <begin position="47"/>
        <end position="67"/>
    </location>
</feature>
<evidence type="ECO:0000313" key="4">
    <source>
        <dbReference type="EMBL" id="MFC5471208.1"/>
    </source>
</evidence>
<evidence type="ECO:0000256" key="1">
    <source>
        <dbReference type="SAM" id="Phobius"/>
    </source>
</evidence>
<dbReference type="InterPro" id="IPR025436">
    <property type="entry name" value="DUF4179"/>
</dbReference>
<reference evidence="5" key="1">
    <citation type="journal article" date="2019" name="Int. J. Syst. Evol. Microbiol.">
        <title>The Global Catalogue of Microorganisms (GCM) 10K type strain sequencing project: providing services to taxonomists for standard genome sequencing and annotation.</title>
        <authorList>
            <consortium name="The Broad Institute Genomics Platform"/>
            <consortium name="The Broad Institute Genome Sequencing Center for Infectious Disease"/>
            <person name="Wu L."/>
            <person name="Ma J."/>
        </authorList>
    </citation>
    <scope>NUCLEOTIDE SEQUENCE [LARGE SCALE GENOMIC DNA]</scope>
    <source>
        <strain evidence="5">CCUG 57113</strain>
    </source>
</reference>
<dbReference type="Proteomes" id="UP001596105">
    <property type="component" value="Unassembled WGS sequence"/>
</dbReference>
<dbReference type="InterPro" id="IPR040680">
    <property type="entry name" value="DUF5643"/>
</dbReference>
<evidence type="ECO:0000259" key="3">
    <source>
        <dbReference type="Pfam" id="PF18705"/>
    </source>
</evidence>